<name>A0A3M7P375_BRAPC</name>
<dbReference type="EMBL" id="REGN01013985">
    <property type="protein sequence ID" value="RMZ93227.1"/>
    <property type="molecule type" value="Genomic_DNA"/>
</dbReference>
<dbReference type="Proteomes" id="UP000276133">
    <property type="component" value="Unassembled WGS sequence"/>
</dbReference>
<protein>
    <submittedName>
        <fullName evidence="1">Uncharacterized protein</fullName>
    </submittedName>
</protein>
<gene>
    <name evidence="1" type="ORF">BpHYR1_033380</name>
</gene>
<organism evidence="1 2">
    <name type="scientific">Brachionus plicatilis</name>
    <name type="common">Marine rotifer</name>
    <name type="synonym">Brachionus muelleri</name>
    <dbReference type="NCBI Taxonomy" id="10195"/>
    <lineage>
        <taxon>Eukaryota</taxon>
        <taxon>Metazoa</taxon>
        <taxon>Spiralia</taxon>
        <taxon>Gnathifera</taxon>
        <taxon>Rotifera</taxon>
        <taxon>Eurotatoria</taxon>
        <taxon>Monogononta</taxon>
        <taxon>Pseudotrocha</taxon>
        <taxon>Ploima</taxon>
        <taxon>Brachionidae</taxon>
        <taxon>Brachionus</taxon>
    </lineage>
</organism>
<dbReference type="AlphaFoldDB" id="A0A3M7P375"/>
<evidence type="ECO:0000313" key="1">
    <source>
        <dbReference type="EMBL" id="RMZ93227.1"/>
    </source>
</evidence>
<accession>A0A3M7P375</accession>
<proteinExistence type="predicted"/>
<comment type="caution">
    <text evidence="1">The sequence shown here is derived from an EMBL/GenBank/DDBJ whole genome shotgun (WGS) entry which is preliminary data.</text>
</comment>
<keyword evidence="2" id="KW-1185">Reference proteome</keyword>
<reference evidence="1 2" key="1">
    <citation type="journal article" date="2018" name="Sci. Rep.">
        <title>Genomic signatures of local adaptation to the degree of environmental predictability in rotifers.</title>
        <authorList>
            <person name="Franch-Gras L."/>
            <person name="Hahn C."/>
            <person name="Garcia-Roger E.M."/>
            <person name="Carmona M.J."/>
            <person name="Serra M."/>
            <person name="Gomez A."/>
        </authorList>
    </citation>
    <scope>NUCLEOTIDE SEQUENCE [LARGE SCALE GENOMIC DNA]</scope>
    <source>
        <strain evidence="1">HYR1</strain>
    </source>
</reference>
<sequence>MISNNGASNTIKFRMMKIKFLLQILNMKVFRTKFSEFF</sequence>
<evidence type="ECO:0000313" key="2">
    <source>
        <dbReference type="Proteomes" id="UP000276133"/>
    </source>
</evidence>